<organism evidence="2">
    <name type="scientific">uncultured Quadrisphaera sp</name>
    <dbReference type="NCBI Taxonomy" id="904978"/>
    <lineage>
        <taxon>Bacteria</taxon>
        <taxon>Bacillati</taxon>
        <taxon>Actinomycetota</taxon>
        <taxon>Actinomycetes</taxon>
        <taxon>Kineosporiales</taxon>
        <taxon>Kineosporiaceae</taxon>
        <taxon>Quadrisphaera</taxon>
        <taxon>environmental samples</taxon>
    </lineage>
</organism>
<feature type="compositionally biased region" description="Basic residues" evidence="1">
    <location>
        <begin position="31"/>
        <end position="40"/>
    </location>
</feature>
<feature type="region of interest" description="Disordered" evidence="1">
    <location>
        <begin position="1"/>
        <end position="40"/>
    </location>
</feature>
<accession>A0A6J4Q441</accession>
<evidence type="ECO:0000313" key="2">
    <source>
        <dbReference type="EMBL" id="CAA9434233.1"/>
    </source>
</evidence>
<reference evidence="2" key="1">
    <citation type="submission" date="2020-02" db="EMBL/GenBank/DDBJ databases">
        <authorList>
            <person name="Meier V. D."/>
        </authorList>
    </citation>
    <scope>NUCLEOTIDE SEQUENCE</scope>
    <source>
        <strain evidence="2">AVDCRST_MAG35</strain>
    </source>
</reference>
<feature type="non-terminal residue" evidence="2">
    <location>
        <position position="40"/>
    </location>
</feature>
<protein>
    <submittedName>
        <fullName evidence="2">Uncharacterized protein</fullName>
    </submittedName>
</protein>
<proteinExistence type="predicted"/>
<feature type="non-terminal residue" evidence="2">
    <location>
        <position position="1"/>
    </location>
</feature>
<gene>
    <name evidence="2" type="ORF">AVDCRST_MAG35-2809</name>
</gene>
<name>A0A6J4Q441_9ACTN</name>
<evidence type="ECO:0000256" key="1">
    <source>
        <dbReference type="SAM" id="MobiDB-lite"/>
    </source>
</evidence>
<feature type="compositionally biased region" description="Basic residues" evidence="1">
    <location>
        <begin position="1"/>
        <end position="23"/>
    </location>
</feature>
<sequence>RRRRPRRPAGRRGGRPGPQHRGRAPPGGAREHRRARSRVL</sequence>
<dbReference type="AlphaFoldDB" id="A0A6J4Q441"/>
<dbReference type="EMBL" id="CADCUY010000552">
    <property type="protein sequence ID" value="CAA9434233.1"/>
    <property type="molecule type" value="Genomic_DNA"/>
</dbReference>